<protein>
    <submittedName>
        <fullName evidence="6">Udp-n-acetylglucosamine--peptide n-acetylglucosaminyltransferase sec</fullName>
    </submittedName>
</protein>
<dbReference type="InterPro" id="IPR029489">
    <property type="entry name" value="OGT/SEC/SPY_C"/>
</dbReference>
<name>A0A314KMC3_NICAT</name>
<evidence type="ECO:0000259" key="5">
    <source>
        <dbReference type="Pfam" id="PF13844"/>
    </source>
</evidence>
<keyword evidence="7" id="KW-1185">Reference proteome</keyword>
<dbReference type="SMR" id="A0A314KMC3"/>
<keyword evidence="3" id="KW-0677">Repeat</keyword>
<dbReference type="Gramene" id="OIT29919">
    <property type="protein sequence ID" value="OIT29919"/>
    <property type="gene ID" value="A4A49_24803"/>
</dbReference>
<accession>A0A314KMC3</accession>
<keyword evidence="4" id="KW-0802">TPR repeat</keyword>
<dbReference type="AlphaFoldDB" id="A0A314KMC3"/>
<evidence type="ECO:0000256" key="3">
    <source>
        <dbReference type="ARBA" id="ARBA00022737"/>
    </source>
</evidence>
<dbReference type="Proteomes" id="UP000187609">
    <property type="component" value="Unassembled WGS sequence"/>
</dbReference>
<organism evidence="6 7">
    <name type="scientific">Nicotiana attenuata</name>
    <name type="common">Coyote tobacco</name>
    <dbReference type="NCBI Taxonomy" id="49451"/>
    <lineage>
        <taxon>Eukaryota</taxon>
        <taxon>Viridiplantae</taxon>
        <taxon>Streptophyta</taxon>
        <taxon>Embryophyta</taxon>
        <taxon>Tracheophyta</taxon>
        <taxon>Spermatophyta</taxon>
        <taxon>Magnoliopsida</taxon>
        <taxon>eudicotyledons</taxon>
        <taxon>Gunneridae</taxon>
        <taxon>Pentapetalae</taxon>
        <taxon>asterids</taxon>
        <taxon>lamiids</taxon>
        <taxon>Solanales</taxon>
        <taxon>Solanaceae</taxon>
        <taxon>Nicotianoideae</taxon>
        <taxon>Nicotianeae</taxon>
        <taxon>Nicotiana</taxon>
    </lineage>
</organism>
<gene>
    <name evidence="6" type="primary">SEC_0</name>
    <name evidence="6" type="ORF">A4A49_24803</name>
</gene>
<reference evidence="6" key="1">
    <citation type="submission" date="2016-11" db="EMBL/GenBank/DDBJ databases">
        <title>The genome of Nicotiana attenuata.</title>
        <authorList>
            <person name="Xu S."/>
            <person name="Brockmoeller T."/>
            <person name="Gaquerel E."/>
            <person name="Navarro A."/>
            <person name="Kuhl H."/>
            <person name="Gase K."/>
            <person name="Ling Z."/>
            <person name="Zhou W."/>
            <person name="Kreitzer C."/>
            <person name="Stanke M."/>
            <person name="Tang H."/>
            <person name="Lyons E."/>
            <person name="Pandey P."/>
            <person name="Pandey S.P."/>
            <person name="Timmermann B."/>
            <person name="Baldwin I.T."/>
        </authorList>
    </citation>
    <scope>NUCLEOTIDE SEQUENCE [LARGE SCALE GENOMIC DNA]</scope>
    <source>
        <strain evidence="6">UT</strain>
    </source>
</reference>
<dbReference type="GO" id="GO:0097363">
    <property type="term" value="F:protein O-acetylglucosaminyltransferase activity"/>
    <property type="evidence" value="ECO:0007669"/>
    <property type="project" value="TreeGrafter"/>
</dbReference>
<comment type="pathway">
    <text evidence="1">Protein modification; protein glycosylation.</text>
</comment>
<evidence type="ECO:0000256" key="2">
    <source>
        <dbReference type="ARBA" id="ARBA00022679"/>
    </source>
</evidence>
<dbReference type="PANTHER" id="PTHR44366">
    <property type="entry name" value="UDP-N-ACETYLGLUCOSAMINE--PEPTIDE N-ACETYLGLUCOSAMINYLTRANSFERASE 110 KDA SUBUNIT"/>
    <property type="match status" value="1"/>
</dbReference>
<dbReference type="InterPro" id="IPR037919">
    <property type="entry name" value="OGT"/>
</dbReference>
<evidence type="ECO:0000313" key="6">
    <source>
        <dbReference type="EMBL" id="OIT29919.1"/>
    </source>
</evidence>
<dbReference type="STRING" id="49451.A0A314KMC3"/>
<feature type="domain" description="O-GlcNAc transferase C-terminal" evidence="5">
    <location>
        <begin position="87"/>
        <end position="159"/>
    </location>
</feature>
<dbReference type="EMBL" id="MJEQ01001648">
    <property type="protein sequence ID" value="OIT29919.1"/>
    <property type="molecule type" value="Genomic_DNA"/>
</dbReference>
<dbReference type="Gene3D" id="3.40.50.2000">
    <property type="entry name" value="Glycogen Phosphorylase B"/>
    <property type="match status" value="1"/>
</dbReference>
<comment type="caution">
    <text evidence="6">The sequence shown here is derived from an EMBL/GenBank/DDBJ whole genome shotgun (WGS) entry which is preliminary data.</text>
</comment>
<evidence type="ECO:0000256" key="1">
    <source>
        <dbReference type="ARBA" id="ARBA00004922"/>
    </source>
</evidence>
<dbReference type="Pfam" id="PF13844">
    <property type="entry name" value="Glyco_transf_41"/>
    <property type="match status" value="1"/>
</dbReference>
<keyword evidence="6" id="KW-0328">Glycosyltransferase</keyword>
<proteinExistence type="predicted"/>
<evidence type="ECO:0000256" key="4">
    <source>
        <dbReference type="ARBA" id="ARBA00022803"/>
    </source>
</evidence>
<dbReference type="PANTHER" id="PTHR44366:SF1">
    <property type="entry name" value="UDP-N-ACETYLGLUCOSAMINE--PEPTIDE N-ACETYLGLUCOSAMINYLTRANSFERASE 110 KDA SUBUNIT"/>
    <property type="match status" value="1"/>
</dbReference>
<dbReference type="GO" id="GO:0006493">
    <property type="term" value="P:protein O-linked glycosylation"/>
    <property type="evidence" value="ECO:0007669"/>
    <property type="project" value="InterPro"/>
</dbReference>
<evidence type="ECO:0000313" key="7">
    <source>
        <dbReference type="Proteomes" id="UP000187609"/>
    </source>
</evidence>
<sequence>MTRSKNHVCSTIFIDMNGRRFVQVMNISKNQQCRRQIAKEDDPTGGCRHEILSLSNRKQFGRLNGIRHIIGKEIVDLYLDHIRKLANNSTGCWVRTKHVIMKYIDRRCCCTSVQPGQVIFKDVAMKEEYIRRNSLAYLCLDTPLCNAHTTTTDVLCTGLGV</sequence>
<keyword evidence="2" id="KW-0808">Transferase</keyword>